<accession>A0ACA9P0F3</accession>
<evidence type="ECO:0000313" key="2">
    <source>
        <dbReference type="Proteomes" id="UP000789920"/>
    </source>
</evidence>
<evidence type="ECO:0000313" key="1">
    <source>
        <dbReference type="EMBL" id="CAG8685182.1"/>
    </source>
</evidence>
<dbReference type="Proteomes" id="UP000789920">
    <property type="component" value="Unassembled WGS sequence"/>
</dbReference>
<keyword evidence="2" id="KW-1185">Reference proteome</keyword>
<feature type="non-terminal residue" evidence="1">
    <location>
        <position position="1"/>
    </location>
</feature>
<dbReference type="EMBL" id="CAJVQC010017496">
    <property type="protein sequence ID" value="CAG8685182.1"/>
    <property type="molecule type" value="Genomic_DNA"/>
</dbReference>
<protein>
    <submittedName>
        <fullName evidence="1">30318_t:CDS:1</fullName>
    </submittedName>
</protein>
<proteinExistence type="predicted"/>
<sequence>YLEETIVNDNKLQEFEDENLEETIVNDNESQEFEDESMIFKSSDIDKSEEENSTVFGLKVGDKFIDWELAKRQSFNLEEENQSDNNDDIKFVEDNYKSSMLNLNSMMQYLDLTTKEIEIHNKQSKDETLNISNPYQIHIKGALKKYLKSALEDVSTNINKQYN</sequence>
<gene>
    <name evidence="1" type="ORF">RPERSI_LOCUS9308</name>
</gene>
<organism evidence="1 2">
    <name type="scientific">Racocetra persica</name>
    <dbReference type="NCBI Taxonomy" id="160502"/>
    <lineage>
        <taxon>Eukaryota</taxon>
        <taxon>Fungi</taxon>
        <taxon>Fungi incertae sedis</taxon>
        <taxon>Mucoromycota</taxon>
        <taxon>Glomeromycotina</taxon>
        <taxon>Glomeromycetes</taxon>
        <taxon>Diversisporales</taxon>
        <taxon>Gigasporaceae</taxon>
        <taxon>Racocetra</taxon>
    </lineage>
</organism>
<feature type="non-terminal residue" evidence="1">
    <location>
        <position position="163"/>
    </location>
</feature>
<reference evidence="1" key="1">
    <citation type="submission" date="2021-06" db="EMBL/GenBank/DDBJ databases">
        <authorList>
            <person name="Kallberg Y."/>
            <person name="Tangrot J."/>
            <person name="Rosling A."/>
        </authorList>
    </citation>
    <scope>NUCLEOTIDE SEQUENCE</scope>
    <source>
        <strain evidence="1">MA461A</strain>
    </source>
</reference>
<comment type="caution">
    <text evidence="1">The sequence shown here is derived from an EMBL/GenBank/DDBJ whole genome shotgun (WGS) entry which is preliminary data.</text>
</comment>
<name>A0ACA9P0F3_9GLOM</name>